<organism evidence="1 2">
    <name type="scientific">Citrobacter amalonaticus</name>
    <dbReference type="NCBI Taxonomy" id="35703"/>
    <lineage>
        <taxon>Bacteria</taxon>
        <taxon>Pseudomonadati</taxon>
        <taxon>Pseudomonadota</taxon>
        <taxon>Gammaproteobacteria</taxon>
        <taxon>Enterobacterales</taxon>
        <taxon>Enterobacteriaceae</taxon>
        <taxon>Citrobacter</taxon>
    </lineage>
</organism>
<evidence type="ECO:0000313" key="1">
    <source>
        <dbReference type="EMBL" id="SAZ87801.1"/>
    </source>
</evidence>
<dbReference type="AlphaFoldDB" id="A0AAX2BL81"/>
<accession>A0AAX2BL81</accession>
<dbReference type="EMBL" id="LT556085">
    <property type="protein sequence ID" value="SAZ87801.1"/>
    <property type="molecule type" value="Genomic_DNA"/>
</dbReference>
<evidence type="ECO:0000313" key="2">
    <source>
        <dbReference type="Proteomes" id="UP000245995"/>
    </source>
</evidence>
<name>A0AAX2BL81_CITAM</name>
<proteinExistence type="predicted"/>
<gene>
    <name evidence="1" type="ORF">CITRO92_3287</name>
</gene>
<protein>
    <submittedName>
        <fullName evidence="1">Uncharacterized protein</fullName>
    </submittedName>
</protein>
<reference evidence="1 2" key="1">
    <citation type="submission" date="2016-04" db="EMBL/GenBank/DDBJ databases">
        <authorList>
            <person name="Regsiter A."/>
            <person name="William W."/>
        </authorList>
    </citation>
    <scope>NUCLEOTIDE SEQUENCE [LARGE SCALE GENOMIC DNA]</scope>
    <source>
        <strain evidence="1 2">92</strain>
    </source>
</reference>
<sequence>MEKKPSLVYEPDPGIKTTRRSYASNRYGRNTQMFIRLVSGYMDLTFFRSTSSQASAHISPGLIPVCVATIMMKASLWGSAKISA</sequence>
<dbReference type="Proteomes" id="UP000245995">
    <property type="component" value="Chromosome CITRO92"/>
</dbReference>